<dbReference type="InterPro" id="IPR051910">
    <property type="entry name" value="ComF/GntX_DNA_util-trans"/>
</dbReference>
<dbReference type="CDD" id="cd06223">
    <property type="entry name" value="PRTases_typeI"/>
    <property type="match status" value="1"/>
</dbReference>
<keyword evidence="4" id="KW-0808">Transferase</keyword>
<dbReference type="EMBL" id="FRBR01000006">
    <property type="protein sequence ID" value="SHL84964.1"/>
    <property type="molecule type" value="Genomic_DNA"/>
</dbReference>
<keyword evidence="4" id="KW-0328">Glycosyltransferase</keyword>
<dbReference type="PANTHER" id="PTHR47505">
    <property type="entry name" value="DNA UTILIZATION PROTEIN YHGH"/>
    <property type="match status" value="1"/>
</dbReference>
<evidence type="ECO:0000259" key="2">
    <source>
        <dbReference type="Pfam" id="PF00156"/>
    </source>
</evidence>
<dbReference type="InterPro" id="IPR000836">
    <property type="entry name" value="PRTase_dom"/>
</dbReference>
<evidence type="ECO:0000259" key="3">
    <source>
        <dbReference type="Pfam" id="PF18912"/>
    </source>
</evidence>
<evidence type="ECO:0000256" key="1">
    <source>
        <dbReference type="ARBA" id="ARBA00008007"/>
    </source>
</evidence>
<sequence length="242" mass="26826">MYSAFQTALRLVYPPRCTLCGTQVESEFGLCGPCWRDTPFISGLSCDACGVPLPGDDAGTPEFCDDCLTIARPWSKGCAALIYRDNGRNLVLALKHGDRHDIVRPAALWMANAARPLVDDQMIVAPVPLHWTRMIRRRFNQSALLARAVARKLDLSWCPDLLVRPKRTRPLDGLGRDARFETLQGMIEPHRRRRQYMMDRSVLLVDDVMTSGATLSAAAQACFRGGATDVRVVTLARAAKDA</sequence>
<accession>A0A1M7DZQ9</accession>
<dbReference type="Pfam" id="PF18912">
    <property type="entry name" value="DZR_2"/>
    <property type="match status" value="1"/>
</dbReference>
<organism evidence="4 5">
    <name type="scientific">Roseovarius pacificus</name>
    <dbReference type="NCBI Taxonomy" id="337701"/>
    <lineage>
        <taxon>Bacteria</taxon>
        <taxon>Pseudomonadati</taxon>
        <taxon>Pseudomonadota</taxon>
        <taxon>Alphaproteobacteria</taxon>
        <taxon>Rhodobacterales</taxon>
        <taxon>Roseobacteraceae</taxon>
        <taxon>Roseovarius</taxon>
    </lineage>
</organism>
<name>A0A1M7DZQ9_9RHOB</name>
<protein>
    <submittedName>
        <fullName evidence="4">Predicted amidophosphoribosyltransferases</fullName>
    </submittedName>
</protein>
<dbReference type="AlphaFoldDB" id="A0A1M7DZQ9"/>
<feature type="domain" description="Phosphoribosyltransferase" evidence="2">
    <location>
        <begin position="142"/>
        <end position="239"/>
    </location>
</feature>
<gene>
    <name evidence="4" type="ORF">SAMN05444398_106123</name>
</gene>
<proteinExistence type="inferred from homology"/>
<dbReference type="SUPFAM" id="SSF53271">
    <property type="entry name" value="PRTase-like"/>
    <property type="match status" value="1"/>
</dbReference>
<dbReference type="PANTHER" id="PTHR47505:SF1">
    <property type="entry name" value="DNA UTILIZATION PROTEIN YHGH"/>
    <property type="match status" value="1"/>
</dbReference>
<dbReference type="InterPro" id="IPR029057">
    <property type="entry name" value="PRTase-like"/>
</dbReference>
<evidence type="ECO:0000313" key="4">
    <source>
        <dbReference type="EMBL" id="SHL84964.1"/>
    </source>
</evidence>
<evidence type="ECO:0000313" key="5">
    <source>
        <dbReference type="Proteomes" id="UP000183974"/>
    </source>
</evidence>
<dbReference type="InterPro" id="IPR044005">
    <property type="entry name" value="DZR_2"/>
</dbReference>
<dbReference type="STRING" id="337701.SAMN05444398_106123"/>
<dbReference type="Proteomes" id="UP000183974">
    <property type="component" value="Unassembled WGS sequence"/>
</dbReference>
<comment type="similarity">
    <text evidence="1">Belongs to the ComF/GntX family.</text>
</comment>
<reference evidence="4 5" key="1">
    <citation type="submission" date="2016-11" db="EMBL/GenBank/DDBJ databases">
        <authorList>
            <person name="Jaros S."/>
            <person name="Januszkiewicz K."/>
            <person name="Wedrychowicz H."/>
        </authorList>
    </citation>
    <scope>NUCLEOTIDE SEQUENCE [LARGE SCALE GENOMIC DNA]</scope>
    <source>
        <strain evidence="4 5">DSM 29589</strain>
    </source>
</reference>
<dbReference type="Gene3D" id="3.40.50.2020">
    <property type="match status" value="1"/>
</dbReference>
<dbReference type="Pfam" id="PF00156">
    <property type="entry name" value="Pribosyltran"/>
    <property type="match status" value="1"/>
</dbReference>
<feature type="domain" description="Double zinc ribbon" evidence="3">
    <location>
        <begin position="8"/>
        <end position="68"/>
    </location>
</feature>
<keyword evidence="5" id="KW-1185">Reference proteome</keyword>
<dbReference type="GO" id="GO:0016757">
    <property type="term" value="F:glycosyltransferase activity"/>
    <property type="evidence" value="ECO:0007669"/>
    <property type="project" value="UniProtKB-KW"/>
</dbReference>